<dbReference type="EMBL" id="HG793130">
    <property type="protein sequence ID" value="CDK29212.1"/>
    <property type="molecule type" value="Genomic_DNA"/>
</dbReference>
<keyword evidence="2" id="KW-1133">Transmembrane helix</keyword>
<feature type="region of interest" description="Disordered" evidence="1">
    <location>
        <begin position="1"/>
        <end position="22"/>
    </location>
</feature>
<dbReference type="AlphaFoldDB" id="W6MUE8"/>
<evidence type="ECO:0000313" key="4">
    <source>
        <dbReference type="Proteomes" id="UP000019384"/>
    </source>
</evidence>
<sequence length="261" mass="30356">MSLSEKPAIVDSKSGSEEPELESVNHPINIKRLKQIRIALFVFTALVFSTAVFSFVTAVCSVRNSFFSHDDHHPHFRNHHGLDHDMRMEGFHDDREFFRVHDAPHRADRPHEMRVGAEHERPSRLQEHHDRPEDAARMGRPDHNPEDGMFKKQMIKPCKSKKKNQRHQKSHEDIEAFLNQLAVDNRRAVENFLNEKPVEIKDSGDAHDNGKELHKLGKPAKLDHDDEVRDRVFDHSEPILVGFDDRKTEVEVDDLDLEFLI</sequence>
<feature type="region of interest" description="Disordered" evidence="1">
    <location>
        <begin position="114"/>
        <end position="170"/>
    </location>
</feature>
<reference evidence="3" key="1">
    <citation type="submission" date="2013-12" db="EMBL/GenBank/DDBJ databases">
        <authorList>
            <person name="Genoscope - CEA"/>
        </authorList>
    </citation>
    <scope>NUCLEOTIDE SEQUENCE</scope>
    <source>
        <strain evidence="3">CBS 1993</strain>
    </source>
</reference>
<feature type="compositionally biased region" description="Basic and acidic residues" evidence="1">
    <location>
        <begin position="114"/>
        <end position="150"/>
    </location>
</feature>
<evidence type="ECO:0000313" key="3">
    <source>
        <dbReference type="EMBL" id="CDK29212.1"/>
    </source>
</evidence>
<keyword evidence="2" id="KW-0812">Transmembrane</keyword>
<accession>W6MUE8</accession>
<keyword evidence="2" id="KW-0472">Membrane</keyword>
<dbReference type="HOGENOM" id="CLU_1065836_0_0_1"/>
<proteinExistence type="predicted"/>
<dbReference type="RefSeq" id="XP_022461200.1">
    <property type="nucleotide sequence ID" value="XM_022600372.1"/>
</dbReference>
<protein>
    <submittedName>
        <fullName evidence="3">Uncharacterized protein</fullName>
    </submittedName>
</protein>
<organism evidence="3 4">
    <name type="scientific">Kuraishia capsulata CBS 1993</name>
    <dbReference type="NCBI Taxonomy" id="1382522"/>
    <lineage>
        <taxon>Eukaryota</taxon>
        <taxon>Fungi</taxon>
        <taxon>Dikarya</taxon>
        <taxon>Ascomycota</taxon>
        <taxon>Saccharomycotina</taxon>
        <taxon>Pichiomycetes</taxon>
        <taxon>Pichiales</taxon>
        <taxon>Pichiaceae</taxon>
        <taxon>Kuraishia</taxon>
    </lineage>
</organism>
<name>W6MUE8_9ASCO</name>
<feature type="compositionally biased region" description="Basic residues" evidence="1">
    <location>
        <begin position="158"/>
        <end position="169"/>
    </location>
</feature>
<dbReference type="Proteomes" id="UP000019384">
    <property type="component" value="Unassembled WGS sequence"/>
</dbReference>
<feature type="transmembrane region" description="Helical" evidence="2">
    <location>
        <begin position="38"/>
        <end position="59"/>
    </location>
</feature>
<dbReference type="GeneID" id="34522588"/>
<gene>
    <name evidence="3" type="ORF">KUCA_T00005200001</name>
</gene>
<evidence type="ECO:0000256" key="1">
    <source>
        <dbReference type="SAM" id="MobiDB-lite"/>
    </source>
</evidence>
<evidence type="ECO:0000256" key="2">
    <source>
        <dbReference type="SAM" id="Phobius"/>
    </source>
</evidence>
<keyword evidence="4" id="KW-1185">Reference proteome</keyword>
<reference evidence="3" key="2">
    <citation type="submission" date="2014-02" db="EMBL/GenBank/DDBJ databases">
        <title>Complete DNA sequence of /Kuraishia capsulata/ illustrates novel genomic features among budding yeasts (/Saccharomycotina/).</title>
        <authorList>
            <person name="Morales L."/>
            <person name="Noel B."/>
            <person name="Porcel B."/>
            <person name="Marcet-Houben M."/>
            <person name="Hullo M-F."/>
            <person name="Sacerdot C."/>
            <person name="Tekaia F."/>
            <person name="Leh-Louis V."/>
            <person name="Despons L."/>
            <person name="Khanna V."/>
            <person name="Aury J-M."/>
            <person name="Barbe V."/>
            <person name="Couloux A."/>
            <person name="Labadie K."/>
            <person name="Pelletier E."/>
            <person name="Souciet J-L."/>
            <person name="Boekhout T."/>
            <person name="Gabaldon T."/>
            <person name="Wincker P."/>
            <person name="Dujon B."/>
        </authorList>
    </citation>
    <scope>NUCLEOTIDE SEQUENCE</scope>
    <source>
        <strain evidence="3">CBS 1993</strain>
    </source>
</reference>